<keyword evidence="6" id="KW-0067">ATP-binding</keyword>
<name>U1LB91_9MICO</name>
<evidence type="ECO:0000256" key="7">
    <source>
        <dbReference type="ARBA" id="ARBA00023209"/>
    </source>
</evidence>
<dbReference type="PANTHER" id="PTHR12358">
    <property type="entry name" value="SPHINGOSINE KINASE"/>
    <property type="match status" value="1"/>
</dbReference>
<keyword evidence="7" id="KW-0444">Lipid biosynthesis</keyword>
<dbReference type="InterPro" id="IPR050187">
    <property type="entry name" value="Lipid_Phosphate_FormReg"/>
</dbReference>
<dbReference type="GO" id="GO:0005524">
    <property type="term" value="F:ATP binding"/>
    <property type="evidence" value="ECO:0007669"/>
    <property type="project" value="UniProtKB-KW"/>
</dbReference>
<dbReference type="SUPFAM" id="SSF111331">
    <property type="entry name" value="NAD kinase/diacylglycerol kinase-like"/>
    <property type="match status" value="1"/>
</dbReference>
<evidence type="ECO:0000313" key="10">
    <source>
        <dbReference type="EMBL" id="ERG64363.1"/>
    </source>
</evidence>
<dbReference type="Proteomes" id="UP000016462">
    <property type="component" value="Unassembled WGS sequence"/>
</dbReference>
<dbReference type="InterPro" id="IPR045540">
    <property type="entry name" value="YegS/DAGK_C"/>
</dbReference>
<organism evidence="10 11">
    <name type="scientific">Agrococcus pavilionensis RW1</name>
    <dbReference type="NCBI Taxonomy" id="1330458"/>
    <lineage>
        <taxon>Bacteria</taxon>
        <taxon>Bacillati</taxon>
        <taxon>Actinomycetota</taxon>
        <taxon>Actinomycetes</taxon>
        <taxon>Micrococcales</taxon>
        <taxon>Microbacteriaceae</taxon>
        <taxon>Agrococcus</taxon>
    </lineage>
</organism>
<dbReference type="SMART" id="SM00046">
    <property type="entry name" value="DAGKc"/>
    <property type="match status" value="1"/>
</dbReference>
<evidence type="ECO:0000259" key="9">
    <source>
        <dbReference type="PROSITE" id="PS50146"/>
    </source>
</evidence>
<comment type="cofactor">
    <cofactor evidence="1">
        <name>Mg(2+)</name>
        <dbReference type="ChEBI" id="CHEBI:18420"/>
    </cofactor>
</comment>
<evidence type="ECO:0000256" key="2">
    <source>
        <dbReference type="ARBA" id="ARBA00005983"/>
    </source>
</evidence>
<comment type="caution">
    <text evidence="10">The sequence shown here is derived from an EMBL/GenBank/DDBJ whole genome shotgun (WGS) entry which is preliminary data.</text>
</comment>
<dbReference type="InterPro" id="IPR001206">
    <property type="entry name" value="Diacylglycerol_kinase_cat_dom"/>
</dbReference>
<evidence type="ECO:0000256" key="8">
    <source>
        <dbReference type="ARBA" id="ARBA00023264"/>
    </source>
</evidence>
<protein>
    <recommendedName>
        <fullName evidence="9">DAGKc domain-containing protein</fullName>
    </recommendedName>
</protein>
<dbReference type="EMBL" id="ASHR01000023">
    <property type="protein sequence ID" value="ERG64363.1"/>
    <property type="molecule type" value="Genomic_DNA"/>
</dbReference>
<gene>
    <name evidence="10" type="ORF">L332_07845</name>
</gene>
<dbReference type="AlphaFoldDB" id="U1LB91"/>
<evidence type="ECO:0000256" key="4">
    <source>
        <dbReference type="ARBA" id="ARBA00022741"/>
    </source>
</evidence>
<feature type="domain" description="DAGKc" evidence="9">
    <location>
        <begin position="60"/>
        <end position="150"/>
    </location>
</feature>
<dbReference type="InterPro" id="IPR017438">
    <property type="entry name" value="ATP-NAD_kinase_N"/>
</dbReference>
<sequence>MNGPSEATTGLGDRPGCTGYCADMRAGIVYNPVKVDRDTLARQVETAEPIEWSEPLWFETDADDSGRAAVRAALAEDIDLLIVAGGDGTVRVAADEITSTDVPLAIVPAGTGNLLARNLGIDVTDVVEALRTAFGGAEREIDLGELEIQAPDGTRSKHAFAVMVGFGLDAEMIDKTDEGLKKKVGWLAYVDAAGRVISSLDKVRVAVRLDGGRTTRSTVNTMLIGNCGTVTNGIIILPDAAIDDGMLDIALVRPRGVRGWAQVAGYIARNNMIVTKLLRRRGHLGRQRTGAALGYGQAKETQARLDEPRAVQVDGDVVGEAIALRAGIREDALRVRVPGEHKHDEGPAV</sequence>
<dbReference type="InterPro" id="IPR016064">
    <property type="entry name" value="NAD/diacylglycerol_kinase_sf"/>
</dbReference>
<dbReference type="GO" id="GO:0016301">
    <property type="term" value="F:kinase activity"/>
    <property type="evidence" value="ECO:0007669"/>
    <property type="project" value="UniProtKB-KW"/>
</dbReference>
<dbReference type="GO" id="GO:0008654">
    <property type="term" value="P:phospholipid biosynthetic process"/>
    <property type="evidence" value="ECO:0007669"/>
    <property type="project" value="UniProtKB-KW"/>
</dbReference>
<evidence type="ECO:0000256" key="1">
    <source>
        <dbReference type="ARBA" id="ARBA00001946"/>
    </source>
</evidence>
<dbReference type="GO" id="GO:0005886">
    <property type="term" value="C:plasma membrane"/>
    <property type="evidence" value="ECO:0007669"/>
    <property type="project" value="TreeGrafter"/>
</dbReference>
<evidence type="ECO:0000256" key="5">
    <source>
        <dbReference type="ARBA" id="ARBA00022777"/>
    </source>
</evidence>
<keyword evidence="11" id="KW-1185">Reference proteome</keyword>
<evidence type="ECO:0000256" key="6">
    <source>
        <dbReference type="ARBA" id="ARBA00022840"/>
    </source>
</evidence>
<dbReference type="PANTHER" id="PTHR12358:SF106">
    <property type="entry name" value="LIPID KINASE YEGS"/>
    <property type="match status" value="1"/>
</dbReference>
<accession>U1LB91</accession>
<dbReference type="Gene3D" id="3.40.50.10330">
    <property type="entry name" value="Probable inorganic polyphosphate/atp-NAD kinase, domain 1"/>
    <property type="match status" value="1"/>
</dbReference>
<dbReference type="Pfam" id="PF00781">
    <property type="entry name" value="DAGK_cat"/>
    <property type="match status" value="1"/>
</dbReference>
<keyword evidence="3" id="KW-0808">Transferase</keyword>
<dbReference type="PROSITE" id="PS50146">
    <property type="entry name" value="DAGK"/>
    <property type="match status" value="1"/>
</dbReference>
<keyword evidence="7" id="KW-0443">Lipid metabolism</keyword>
<dbReference type="Pfam" id="PF19279">
    <property type="entry name" value="YegS_C"/>
    <property type="match status" value="1"/>
</dbReference>
<keyword evidence="8" id="KW-1208">Phospholipid metabolism</keyword>
<keyword evidence="5" id="KW-0418">Kinase</keyword>
<evidence type="ECO:0000313" key="11">
    <source>
        <dbReference type="Proteomes" id="UP000016462"/>
    </source>
</evidence>
<evidence type="ECO:0000256" key="3">
    <source>
        <dbReference type="ARBA" id="ARBA00022679"/>
    </source>
</evidence>
<dbReference type="Gene3D" id="2.60.200.40">
    <property type="match status" value="1"/>
</dbReference>
<reference evidence="10 11" key="1">
    <citation type="journal article" date="2013" name="Genome Announc.">
        <title>First draft genome sequence from a member of the genus agrococcus, isolated from modern microbialites.</title>
        <authorList>
            <person name="White R.A.III."/>
            <person name="Grassa C.J."/>
            <person name="Suttle C.A."/>
        </authorList>
    </citation>
    <scope>NUCLEOTIDE SEQUENCE [LARGE SCALE GENOMIC DNA]</scope>
    <source>
        <strain evidence="10 11">RW1</strain>
    </source>
</reference>
<keyword evidence="7" id="KW-0594">Phospholipid biosynthesis</keyword>
<proteinExistence type="inferred from homology"/>
<keyword evidence="4" id="KW-0547">Nucleotide-binding</keyword>
<comment type="similarity">
    <text evidence="2">Belongs to the diacylglycerol/lipid kinase family.</text>
</comment>